<protein>
    <recommendedName>
        <fullName evidence="1">protein-serine/threonine phosphatase</fullName>
        <ecNumber evidence="1">3.1.3.16</ecNumber>
    </recommendedName>
</protein>
<feature type="region of interest" description="Disordered" evidence="6">
    <location>
        <begin position="1"/>
        <end position="48"/>
    </location>
</feature>
<dbReference type="Proteomes" id="UP000317650">
    <property type="component" value="Chromosome 5"/>
</dbReference>
<dbReference type="AlphaFoldDB" id="A0A4S8JYL3"/>
<accession>A0A4S8JYL3</accession>
<dbReference type="EC" id="3.1.3.16" evidence="1"/>
<evidence type="ECO:0000256" key="2">
    <source>
        <dbReference type="ARBA" id="ARBA00022801"/>
    </source>
</evidence>
<proteinExistence type="predicted"/>
<evidence type="ECO:0000256" key="1">
    <source>
        <dbReference type="ARBA" id="ARBA00013081"/>
    </source>
</evidence>
<organism evidence="8 9">
    <name type="scientific">Musa balbisiana</name>
    <name type="common">Banana</name>
    <dbReference type="NCBI Taxonomy" id="52838"/>
    <lineage>
        <taxon>Eukaryota</taxon>
        <taxon>Viridiplantae</taxon>
        <taxon>Streptophyta</taxon>
        <taxon>Embryophyta</taxon>
        <taxon>Tracheophyta</taxon>
        <taxon>Spermatophyta</taxon>
        <taxon>Magnoliopsida</taxon>
        <taxon>Liliopsida</taxon>
        <taxon>Zingiberales</taxon>
        <taxon>Musaceae</taxon>
        <taxon>Musa</taxon>
    </lineage>
</organism>
<dbReference type="InterPro" id="IPR001932">
    <property type="entry name" value="PPM-type_phosphatase-like_dom"/>
</dbReference>
<dbReference type="SUPFAM" id="SSF81606">
    <property type="entry name" value="PP2C-like"/>
    <property type="match status" value="1"/>
</dbReference>
<keyword evidence="3" id="KW-0904">Protein phosphatase</keyword>
<dbReference type="Gene3D" id="3.60.40.10">
    <property type="entry name" value="PPM-type phosphatase domain"/>
    <property type="match status" value="1"/>
</dbReference>
<dbReference type="PANTHER" id="PTHR47992">
    <property type="entry name" value="PROTEIN PHOSPHATASE"/>
    <property type="match status" value="1"/>
</dbReference>
<dbReference type="PROSITE" id="PS51746">
    <property type="entry name" value="PPM_2"/>
    <property type="match status" value="1"/>
</dbReference>
<evidence type="ECO:0000256" key="6">
    <source>
        <dbReference type="SAM" id="MobiDB-lite"/>
    </source>
</evidence>
<comment type="catalytic activity">
    <reaction evidence="5">
        <text>O-phospho-L-threonyl-[protein] + H2O = L-threonyl-[protein] + phosphate</text>
        <dbReference type="Rhea" id="RHEA:47004"/>
        <dbReference type="Rhea" id="RHEA-COMP:11060"/>
        <dbReference type="Rhea" id="RHEA-COMP:11605"/>
        <dbReference type="ChEBI" id="CHEBI:15377"/>
        <dbReference type="ChEBI" id="CHEBI:30013"/>
        <dbReference type="ChEBI" id="CHEBI:43474"/>
        <dbReference type="ChEBI" id="CHEBI:61977"/>
        <dbReference type="EC" id="3.1.3.16"/>
    </reaction>
</comment>
<name>A0A4S8JYL3_MUSBA</name>
<reference evidence="8 9" key="1">
    <citation type="journal article" date="2019" name="Nat. Plants">
        <title>Genome sequencing of Musa balbisiana reveals subgenome evolution and function divergence in polyploid bananas.</title>
        <authorList>
            <person name="Yao X."/>
        </authorList>
    </citation>
    <scope>NUCLEOTIDE SEQUENCE [LARGE SCALE GENOMIC DNA]</scope>
    <source>
        <strain evidence="9">cv. DH-PKW</strain>
        <tissue evidence="8">Leaves</tissue>
    </source>
</reference>
<feature type="domain" description="PPM-type phosphatase" evidence="7">
    <location>
        <begin position="26"/>
        <end position="267"/>
    </location>
</feature>
<dbReference type="SMART" id="SM00332">
    <property type="entry name" value="PP2Cc"/>
    <property type="match status" value="1"/>
</dbReference>
<dbReference type="EMBL" id="PYDT01000003">
    <property type="protein sequence ID" value="THU67418.1"/>
    <property type="molecule type" value="Genomic_DNA"/>
</dbReference>
<dbReference type="GO" id="GO:0004722">
    <property type="term" value="F:protein serine/threonine phosphatase activity"/>
    <property type="evidence" value="ECO:0007669"/>
    <property type="project" value="UniProtKB-EC"/>
</dbReference>
<sequence>MGSCMSCSETAAKEPAGASSSRTRSGSQSWKTRKEGAKGEGGGGGGRWPAAVSVFGDVREDELHRLPDRLFLNGATEAACLYTQQGKKGTNQDAMVVWEGRDIVIGNLGDSRAVMGTRDKHNNLIAVELTVDLKPNLPREAARIQQCKGRVFALQDEPEVARVWLPNSDSPGLAMARAFGDFCLKDYGLISVPDISYHHLTDKDEFVVLATDGVWDVLSNKEAVDIIASAPTRGTAARALVDCAVRAWRLKFPTSKIDDCAVVCLYLDNPSSSDQSYTVHSKKSPIQPAVSTDMDFVNEVVIDDSIVGGAQVHASPLEYSHTLLDADEIVPVSEVSRVPKVAERSQSSKSLADCISATEDEEWSALEGVTRVNSLLNLPRFLSRDKGSTSRKKWF</sequence>
<feature type="compositionally biased region" description="Low complexity" evidence="6">
    <location>
        <begin position="16"/>
        <end position="29"/>
    </location>
</feature>
<evidence type="ECO:0000259" key="7">
    <source>
        <dbReference type="PROSITE" id="PS51746"/>
    </source>
</evidence>
<evidence type="ECO:0000313" key="9">
    <source>
        <dbReference type="Proteomes" id="UP000317650"/>
    </source>
</evidence>
<keyword evidence="9" id="KW-1185">Reference proteome</keyword>
<comment type="caution">
    <text evidence="8">The sequence shown here is derived from an EMBL/GenBank/DDBJ whole genome shotgun (WGS) entry which is preliminary data.</text>
</comment>
<keyword evidence="2" id="KW-0378">Hydrolase</keyword>
<dbReference type="InterPro" id="IPR015655">
    <property type="entry name" value="PP2C"/>
</dbReference>
<dbReference type="STRING" id="52838.A0A4S8JYL3"/>
<comment type="catalytic activity">
    <reaction evidence="4">
        <text>O-phospho-L-seryl-[protein] + H2O = L-seryl-[protein] + phosphate</text>
        <dbReference type="Rhea" id="RHEA:20629"/>
        <dbReference type="Rhea" id="RHEA-COMP:9863"/>
        <dbReference type="Rhea" id="RHEA-COMP:11604"/>
        <dbReference type="ChEBI" id="CHEBI:15377"/>
        <dbReference type="ChEBI" id="CHEBI:29999"/>
        <dbReference type="ChEBI" id="CHEBI:43474"/>
        <dbReference type="ChEBI" id="CHEBI:83421"/>
        <dbReference type="EC" id="3.1.3.16"/>
    </reaction>
</comment>
<evidence type="ECO:0000256" key="4">
    <source>
        <dbReference type="ARBA" id="ARBA00047761"/>
    </source>
</evidence>
<evidence type="ECO:0000313" key="8">
    <source>
        <dbReference type="EMBL" id="THU67418.1"/>
    </source>
</evidence>
<dbReference type="CDD" id="cd00143">
    <property type="entry name" value="PP2Cc"/>
    <property type="match status" value="1"/>
</dbReference>
<dbReference type="InterPro" id="IPR036457">
    <property type="entry name" value="PPM-type-like_dom_sf"/>
</dbReference>
<gene>
    <name evidence="8" type="ORF">C4D60_Mb05t24420</name>
</gene>
<evidence type="ECO:0000256" key="5">
    <source>
        <dbReference type="ARBA" id="ARBA00048336"/>
    </source>
</evidence>
<dbReference type="Pfam" id="PF00481">
    <property type="entry name" value="PP2C"/>
    <property type="match status" value="1"/>
</dbReference>
<evidence type="ECO:0000256" key="3">
    <source>
        <dbReference type="ARBA" id="ARBA00022912"/>
    </source>
</evidence>